<dbReference type="InterPro" id="IPR042099">
    <property type="entry name" value="ANL_N_sf"/>
</dbReference>
<dbReference type="InterPro" id="IPR009081">
    <property type="entry name" value="PP-bd_ACP"/>
</dbReference>
<dbReference type="Gene3D" id="2.30.38.10">
    <property type="entry name" value="Luciferase, Domain 3"/>
    <property type="match status" value="1"/>
</dbReference>
<keyword evidence="7" id="KW-1185">Reference proteome</keyword>
<dbReference type="PANTHER" id="PTHR45527">
    <property type="entry name" value="NONRIBOSOMAL PEPTIDE SYNTHETASE"/>
    <property type="match status" value="1"/>
</dbReference>
<dbReference type="Gene3D" id="3.40.50.980">
    <property type="match status" value="2"/>
</dbReference>
<dbReference type="PROSITE" id="PS00455">
    <property type="entry name" value="AMP_BINDING"/>
    <property type="match status" value="2"/>
</dbReference>
<dbReference type="RefSeq" id="WP_168018468.1">
    <property type="nucleotide sequence ID" value="NZ_JAATEP010000057.1"/>
</dbReference>
<dbReference type="SMART" id="SM00823">
    <property type="entry name" value="PKS_PP"/>
    <property type="match status" value="2"/>
</dbReference>
<dbReference type="InterPro" id="IPR000873">
    <property type="entry name" value="AMP-dep_synth/lig_dom"/>
</dbReference>
<keyword evidence="3" id="KW-0597">Phosphoprotein</keyword>
<dbReference type="InterPro" id="IPR010071">
    <property type="entry name" value="AA_adenyl_dom"/>
</dbReference>
<dbReference type="PROSITE" id="PS50075">
    <property type="entry name" value="CARRIER"/>
    <property type="match status" value="2"/>
</dbReference>
<reference evidence="6 7" key="1">
    <citation type="submission" date="2020-03" db="EMBL/GenBank/DDBJ databases">
        <title>WGS of actinomycetes isolated from Thailand.</title>
        <authorList>
            <person name="Thawai C."/>
        </authorList>
    </citation>
    <scope>NUCLEOTIDE SEQUENCE [LARGE SCALE GENOMIC DNA]</scope>
    <source>
        <strain evidence="6 7">FMUSA5-5</strain>
    </source>
</reference>
<dbReference type="Gene3D" id="3.30.559.30">
    <property type="entry name" value="Nonribosomal peptide synthetase, condensation domain"/>
    <property type="match status" value="1"/>
</dbReference>
<dbReference type="Gene3D" id="3.30.559.10">
    <property type="entry name" value="Chloramphenicol acetyltransferase-like domain"/>
    <property type="match status" value="1"/>
</dbReference>
<dbReference type="Gene3D" id="3.40.50.12780">
    <property type="entry name" value="N-terminal domain of ligase-like"/>
    <property type="match status" value="1"/>
</dbReference>
<comment type="caution">
    <text evidence="6">The sequence shown here is derived from an EMBL/GenBank/DDBJ whole genome shotgun (WGS) entry which is preliminary data.</text>
</comment>
<comment type="cofactor">
    <cofactor evidence="1">
        <name>pantetheine 4'-phosphate</name>
        <dbReference type="ChEBI" id="CHEBI:47942"/>
    </cofactor>
</comment>
<dbReference type="Gene3D" id="1.10.1200.10">
    <property type="entry name" value="ACP-like"/>
    <property type="match status" value="2"/>
</dbReference>
<proteinExistence type="predicted"/>
<dbReference type="PANTHER" id="PTHR45527:SF1">
    <property type="entry name" value="FATTY ACID SYNTHASE"/>
    <property type="match status" value="1"/>
</dbReference>
<feature type="region of interest" description="Disordered" evidence="4">
    <location>
        <begin position="1545"/>
        <end position="1567"/>
    </location>
</feature>
<dbReference type="InterPro" id="IPR020845">
    <property type="entry name" value="AMP-binding_CS"/>
</dbReference>
<dbReference type="InterPro" id="IPR025110">
    <property type="entry name" value="AMP-bd_C"/>
</dbReference>
<dbReference type="InterPro" id="IPR020806">
    <property type="entry name" value="PKS_PP-bd"/>
</dbReference>
<evidence type="ECO:0000256" key="3">
    <source>
        <dbReference type="ARBA" id="ARBA00022553"/>
    </source>
</evidence>
<feature type="compositionally biased region" description="Low complexity" evidence="4">
    <location>
        <begin position="1460"/>
        <end position="1482"/>
    </location>
</feature>
<dbReference type="SUPFAM" id="SSF56801">
    <property type="entry name" value="Acetyl-CoA synthetase-like"/>
    <property type="match status" value="2"/>
</dbReference>
<gene>
    <name evidence="6" type="ORF">HCN51_47305</name>
</gene>
<dbReference type="SUPFAM" id="SSF52777">
    <property type="entry name" value="CoA-dependent acyltransferases"/>
    <property type="match status" value="2"/>
</dbReference>
<organism evidence="6 7">
    <name type="scientific">Nonomuraea composti</name>
    <dbReference type="NCBI Taxonomy" id="2720023"/>
    <lineage>
        <taxon>Bacteria</taxon>
        <taxon>Bacillati</taxon>
        <taxon>Actinomycetota</taxon>
        <taxon>Actinomycetes</taxon>
        <taxon>Streptosporangiales</taxon>
        <taxon>Streptosporangiaceae</taxon>
        <taxon>Nonomuraea</taxon>
    </lineage>
</organism>
<protein>
    <submittedName>
        <fullName evidence="6">Amino acid adenylation domain-containing protein</fullName>
    </submittedName>
</protein>
<dbReference type="PROSITE" id="PS00012">
    <property type="entry name" value="PHOSPHOPANTETHEINE"/>
    <property type="match status" value="1"/>
</dbReference>
<keyword evidence="2" id="KW-0596">Phosphopantetheine</keyword>
<dbReference type="InterPro" id="IPR001242">
    <property type="entry name" value="Condensation_dom"/>
</dbReference>
<feature type="region of interest" description="Disordered" evidence="4">
    <location>
        <begin position="1449"/>
        <end position="1482"/>
    </location>
</feature>
<dbReference type="SUPFAM" id="SSF47336">
    <property type="entry name" value="ACP-like"/>
    <property type="match status" value="2"/>
</dbReference>
<feature type="domain" description="Carrier" evidence="5">
    <location>
        <begin position="502"/>
        <end position="577"/>
    </location>
</feature>
<evidence type="ECO:0000256" key="2">
    <source>
        <dbReference type="ARBA" id="ARBA00022450"/>
    </source>
</evidence>
<dbReference type="Pfam" id="PF13193">
    <property type="entry name" value="AMP-binding_C"/>
    <property type="match status" value="1"/>
</dbReference>
<dbReference type="InterPro" id="IPR045851">
    <property type="entry name" value="AMP-bd_C_sf"/>
</dbReference>
<accession>A0ABX1BGS1</accession>
<dbReference type="InterPro" id="IPR006162">
    <property type="entry name" value="Ppantetheine_attach_site"/>
</dbReference>
<dbReference type="EMBL" id="JAATEP010000057">
    <property type="protein sequence ID" value="NJP96953.1"/>
    <property type="molecule type" value="Genomic_DNA"/>
</dbReference>
<evidence type="ECO:0000256" key="1">
    <source>
        <dbReference type="ARBA" id="ARBA00001957"/>
    </source>
</evidence>
<dbReference type="InterPro" id="IPR036736">
    <property type="entry name" value="ACP-like_sf"/>
</dbReference>
<name>A0ABX1BGS1_9ACTN</name>
<evidence type="ECO:0000313" key="6">
    <source>
        <dbReference type="EMBL" id="NJP96953.1"/>
    </source>
</evidence>
<dbReference type="Pfam" id="PF00668">
    <property type="entry name" value="Condensation"/>
    <property type="match status" value="2"/>
</dbReference>
<dbReference type="Gene3D" id="3.30.300.30">
    <property type="match status" value="2"/>
</dbReference>
<dbReference type="Pfam" id="PF00550">
    <property type="entry name" value="PP-binding"/>
    <property type="match status" value="2"/>
</dbReference>
<evidence type="ECO:0000259" key="5">
    <source>
        <dbReference type="PROSITE" id="PS50075"/>
    </source>
</evidence>
<evidence type="ECO:0000313" key="7">
    <source>
        <dbReference type="Proteomes" id="UP000696294"/>
    </source>
</evidence>
<sequence length="1651" mass="173648">MTTDVTGANRPLTDSPRRLHEALEEQCRRTPDRVAVVAGTTRLTYAELDRRANGVAHALAARGVGRGDLAGICLDRDEWLVPALIGVLKAGAAYVPLDPAYPAERLRFMAEDAAVSAVVTSAVRRDTAALTGAGTVLVDDVTPAGHGPEVPGEPGDAAYVIYTSGSTGRPKGVVVEHRNTMNLVRWEASHYTAEELSGMLAGSSICFDASITQIFTPLYAGGTVIMADTVLSLPTLPARDEVRTVFGVPSALSVLLREPLPDGVRMVLSGGERLTAALVARMFANPGVRRVLNMYGPTECTTGSTMFEVTRDYQGEPPLGEPMAGALLSVRDTDGRPVPDGEVGELWIGGPGVTRGYLGHESPAFRTEPDGTRVYRSGDLVRWVDGELRYVGRADDQVKIRGYRVELGEVEVALDRHPAVRRAVVLSHTDGDGIAYLAAHVAASGVTEPELRDWLRDRLPDHLVPARIGVQDELPIGPTGKVDRAALPKLGAARTGDAAFVAPRTEDERQVAEVIADVLGLPEVGVHDRFPDLGGHSLAAARVVTELSRRLGHTVPLAAFLTEPTAAGLAARLRDPGSAPVRRTGRTRHPLTAAQREFWTLRQLHPHSPVTTVSVRLRVRGLSGSAPLRSALDAVLRRHEALRSTVSVGEDGVPYAVVHPPVAVPLVEHPAGADPVKVAQAAAEHVFDVTGEVPLLRASLCPVADDAAELVLVTDHLAFDGGSVGVLMEELAAELAGEPVPEPAVQLGDVAVREQEDRPDVAVRGQEDRPGLAVREREDRPDLARLRAFWRDELAGAPVAGPPPADLTTSRLIRPLPGELTDGIAALARACGATPFAVYVAALALLTGEPDTLVGMVAARRARPELARVVGPLIDTVPVRLRPDAAPTFRDLVRQAGQATTRALVHQEVPPADLPRAPVLLAMQHADVPVRAGRLELLTEVGSGAAVHEFSVLVNRTAAGAELHLEYAVALLEREAAGAYLDRLLWVLRRVVAEPDLVVATFEPVTPDERAALLDRAAGPALPGELPPVPVMLAAHASGTAVAGPDGAVLTHAELNDRADRIAAGLLAHGVSRGDVVGVRVPRDRVLPAVLLGVWRAGAAYLPLDPEHPAERLRLLIADAGARVVLTRGEAENADGPVAHDADLPAALRADGPVVLDADRLAAGPRADLPEVRSEDLAYVTYTSGSTGAPKGVEVTHGGLAALVAGMISTLRLGPADVQPAVAPLSFDASASELWSVLAAGGTSVVVDRATATDGHALAELITTSGATVIDLVPTSYRMLVAAGWAGGPALRAVAGGEALDPALAEQILLRVGELWNAYGPTETTVTSTLHRVRAHEGDRVPIGAPMPGERAYVVDARLRLVPPGAVGELLLGGAGVARGYRGRPDLTAAAFVDDPFAPGGRCYRTGDLVRWRPDGTLEFHGRRDHQVKVRGYRIELGEIEAVLREPARPAATKPALPEPAMADAGTTGAAPTGPARADAGTTGPALSDVVVTVAGAGADAHLVGYVVPETADLAAIERHARSRLPGHMVPRRWVALPALPTLPSGKVDRDALPEPDTGPEPPRTAPATDAELLVAAVWAEVLERPEVWAGDDFFALGGASFAATRVAARLREMLQVAVPVRLLFDRPVLADFAAALEELLAADLMEGIEG</sequence>
<dbReference type="InterPro" id="IPR023213">
    <property type="entry name" value="CAT-like_dom_sf"/>
</dbReference>
<dbReference type="NCBIfam" id="TIGR01733">
    <property type="entry name" value="AA-adenyl-dom"/>
    <property type="match status" value="2"/>
</dbReference>
<dbReference type="Proteomes" id="UP000696294">
    <property type="component" value="Unassembled WGS sequence"/>
</dbReference>
<dbReference type="Pfam" id="PF00501">
    <property type="entry name" value="AMP-binding"/>
    <property type="match status" value="2"/>
</dbReference>
<evidence type="ECO:0000256" key="4">
    <source>
        <dbReference type="SAM" id="MobiDB-lite"/>
    </source>
</evidence>
<feature type="domain" description="Carrier" evidence="5">
    <location>
        <begin position="1566"/>
        <end position="1641"/>
    </location>
</feature>
<dbReference type="CDD" id="cd05930">
    <property type="entry name" value="A_NRPS"/>
    <property type="match status" value="2"/>
</dbReference>